<evidence type="ECO:0000313" key="2">
    <source>
        <dbReference type="Proteomes" id="UP000613177"/>
    </source>
</evidence>
<sequence>MLTVQLAKNELGLKALITETISIVNSSVTDSEVFSAEAGSSVTINKNGKGKRKLNVLENEFDVSVQKNKKVFSFTKPIKPGVNYIINSHRDMPCLNQSVMAHNFLRNSLNQEFGNFLIWICSNGFDSGLSEEENMDILFIRFVLVDCYANCMKPAAPVQINERTPFVEYIVPIFKYFSAVYKTVSLQWCEKGLETIGYSTADLSKVLLMESSSEDNDVHLNEDTVKLLECSIRGLKLETERLPNASFETFKKRRFFTCCYSKDKLTLMSTFLADSEHWGFTKIRDAIVPRSRFGRSSWSKVFELTLFLQPGELGRAKTSF</sequence>
<dbReference type="AlphaFoldDB" id="A0A8H7SRR6"/>
<evidence type="ECO:0000313" key="1">
    <source>
        <dbReference type="EMBL" id="KAG2233146.1"/>
    </source>
</evidence>
<organism evidence="1 2">
    <name type="scientific">Thamnidium elegans</name>
    <dbReference type="NCBI Taxonomy" id="101142"/>
    <lineage>
        <taxon>Eukaryota</taxon>
        <taxon>Fungi</taxon>
        <taxon>Fungi incertae sedis</taxon>
        <taxon>Mucoromycota</taxon>
        <taxon>Mucoromycotina</taxon>
        <taxon>Mucoromycetes</taxon>
        <taxon>Mucorales</taxon>
        <taxon>Mucorineae</taxon>
        <taxon>Mucoraceae</taxon>
        <taxon>Thamnidium</taxon>
    </lineage>
</organism>
<protein>
    <submittedName>
        <fullName evidence="1">Uncharacterized protein</fullName>
    </submittedName>
</protein>
<gene>
    <name evidence="1" type="ORF">INT48_001639</name>
</gene>
<name>A0A8H7SRR6_9FUNG</name>
<dbReference type="Proteomes" id="UP000613177">
    <property type="component" value="Unassembled WGS sequence"/>
</dbReference>
<reference evidence="1" key="1">
    <citation type="submission" date="2021-01" db="EMBL/GenBank/DDBJ databases">
        <title>Metabolic potential, ecology and presence of endohyphal bacteria is reflected in genomic diversity of Mucoromycotina.</title>
        <authorList>
            <person name="Muszewska A."/>
            <person name="Okrasinska A."/>
            <person name="Steczkiewicz K."/>
            <person name="Drgas O."/>
            <person name="Orlowska M."/>
            <person name="Perlinska-Lenart U."/>
            <person name="Aleksandrzak-Piekarczyk T."/>
            <person name="Szatraj K."/>
            <person name="Zielenkiewicz U."/>
            <person name="Pilsyk S."/>
            <person name="Malc E."/>
            <person name="Mieczkowski P."/>
            <person name="Kruszewska J.S."/>
            <person name="Biernat P."/>
            <person name="Pawlowska J."/>
        </authorList>
    </citation>
    <scope>NUCLEOTIDE SEQUENCE</scope>
    <source>
        <strain evidence="1">WA0000018081</strain>
    </source>
</reference>
<proteinExistence type="predicted"/>
<keyword evidence="2" id="KW-1185">Reference proteome</keyword>
<accession>A0A8H7SRR6</accession>
<dbReference type="EMBL" id="JAEPRE010000088">
    <property type="protein sequence ID" value="KAG2233146.1"/>
    <property type="molecule type" value="Genomic_DNA"/>
</dbReference>
<comment type="caution">
    <text evidence="1">The sequence shown here is derived from an EMBL/GenBank/DDBJ whole genome shotgun (WGS) entry which is preliminary data.</text>
</comment>